<evidence type="ECO:0000256" key="2">
    <source>
        <dbReference type="ARBA" id="ARBA00010792"/>
    </source>
</evidence>
<feature type="transmembrane region" description="Helical" evidence="7">
    <location>
        <begin position="131"/>
        <end position="148"/>
    </location>
</feature>
<dbReference type="Proteomes" id="UP001501521">
    <property type="component" value="Unassembled WGS sequence"/>
</dbReference>
<dbReference type="PANTHER" id="PTHR42709">
    <property type="entry name" value="ALKALINE PHOSPHATASE LIKE PROTEIN"/>
    <property type="match status" value="1"/>
</dbReference>
<organism evidence="9 10">
    <name type="scientific">Tessaracoccus lubricantis</name>
    <dbReference type="NCBI Taxonomy" id="545543"/>
    <lineage>
        <taxon>Bacteria</taxon>
        <taxon>Bacillati</taxon>
        <taxon>Actinomycetota</taxon>
        <taxon>Actinomycetes</taxon>
        <taxon>Propionibacteriales</taxon>
        <taxon>Propionibacteriaceae</taxon>
        <taxon>Tessaracoccus</taxon>
    </lineage>
</organism>
<evidence type="ECO:0000313" key="10">
    <source>
        <dbReference type="Proteomes" id="UP001501521"/>
    </source>
</evidence>
<dbReference type="PANTHER" id="PTHR42709:SF6">
    <property type="entry name" value="UNDECAPRENYL PHOSPHATE TRANSPORTER A"/>
    <property type="match status" value="1"/>
</dbReference>
<feature type="domain" description="VTT" evidence="8">
    <location>
        <begin position="14"/>
        <end position="115"/>
    </location>
</feature>
<keyword evidence="3" id="KW-1003">Cell membrane</keyword>
<keyword evidence="5 7" id="KW-1133">Transmembrane helix</keyword>
<dbReference type="Pfam" id="PF09335">
    <property type="entry name" value="VTT_dom"/>
    <property type="match status" value="1"/>
</dbReference>
<feature type="transmembrane region" description="Helical" evidence="7">
    <location>
        <begin position="12"/>
        <end position="32"/>
    </location>
</feature>
<evidence type="ECO:0000259" key="8">
    <source>
        <dbReference type="Pfam" id="PF09335"/>
    </source>
</evidence>
<sequence length="164" mass="18051">MFDPSTWDAPLALVVSALFVIVMLRANATYWLGRGIAAGARRTRLVRLMESRHYATGERWLNRWGAPAVSVSFLTVGIQTMVNLAAGATRMPLRRYLPAVTVGCIMWAFLYGTVGMIGFRAIGLLWARSPWWVLALALVVAAVAFAIVRKRDVARPEAVEPAAH</sequence>
<comment type="similarity">
    <text evidence="2">Belongs to the DedA family.</text>
</comment>
<evidence type="ECO:0000256" key="4">
    <source>
        <dbReference type="ARBA" id="ARBA00022692"/>
    </source>
</evidence>
<evidence type="ECO:0000256" key="3">
    <source>
        <dbReference type="ARBA" id="ARBA00022475"/>
    </source>
</evidence>
<proteinExistence type="inferred from homology"/>
<dbReference type="InterPro" id="IPR032816">
    <property type="entry name" value="VTT_dom"/>
</dbReference>
<keyword evidence="4 7" id="KW-0812">Transmembrane</keyword>
<comment type="caution">
    <text evidence="9">The sequence shown here is derived from an EMBL/GenBank/DDBJ whole genome shotgun (WGS) entry which is preliminary data.</text>
</comment>
<evidence type="ECO:0000256" key="5">
    <source>
        <dbReference type="ARBA" id="ARBA00022989"/>
    </source>
</evidence>
<dbReference type="RefSeq" id="WP_345582860.1">
    <property type="nucleotide sequence ID" value="NZ_BAABLV010000036.1"/>
</dbReference>
<keyword evidence="6 7" id="KW-0472">Membrane</keyword>
<evidence type="ECO:0000313" key="9">
    <source>
        <dbReference type="EMBL" id="GAA4903073.1"/>
    </source>
</evidence>
<evidence type="ECO:0000256" key="6">
    <source>
        <dbReference type="ARBA" id="ARBA00023136"/>
    </source>
</evidence>
<dbReference type="EMBL" id="BAABLV010000036">
    <property type="protein sequence ID" value="GAA4903073.1"/>
    <property type="molecule type" value="Genomic_DNA"/>
</dbReference>
<protein>
    <recommendedName>
        <fullName evidence="8">VTT domain-containing protein</fullName>
    </recommendedName>
</protein>
<comment type="subcellular location">
    <subcellularLocation>
        <location evidence="1">Cell membrane</location>
        <topology evidence="1">Multi-pass membrane protein</topology>
    </subcellularLocation>
</comment>
<name>A0ABP9FRK8_9ACTN</name>
<gene>
    <name evidence="9" type="ORF">GCM10025789_22350</name>
</gene>
<reference evidence="10" key="1">
    <citation type="journal article" date="2019" name="Int. J. Syst. Evol. Microbiol.">
        <title>The Global Catalogue of Microorganisms (GCM) 10K type strain sequencing project: providing services to taxonomists for standard genome sequencing and annotation.</title>
        <authorList>
            <consortium name="The Broad Institute Genomics Platform"/>
            <consortium name="The Broad Institute Genome Sequencing Center for Infectious Disease"/>
            <person name="Wu L."/>
            <person name="Ma J."/>
        </authorList>
    </citation>
    <scope>NUCLEOTIDE SEQUENCE [LARGE SCALE GENOMIC DNA]</scope>
    <source>
        <strain evidence="10">JCM 19125</strain>
    </source>
</reference>
<keyword evidence="10" id="KW-1185">Reference proteome</keyword>
<accession>A0ABP9FRK8</accession>
<feature type="transmembrane region" description="Helical" evidence="7">
    <location>
        <begin position="96"/>
        <end position="119"/>
    </location>
</feature>
<dbReference type="InterPro" id="IPR051311">
    <property type="entry name" value="DedA_domain"/>
</dbReference>
<evidence type="ECO:0000256" key="1">
    <source>
        <dbReference type="ARBA" id="ARBA00004651"/>
    </source>
</evidence>
<evidence type="ECO:0000256" key="7">
    <source>
        <dbReference type="SAM" id="Phobius"/>
    </source>
</evidence>